<evidence type="ECO:0000256" key="5">
    <source>
        <dbReference type="ARBA" id="ARBA00022846"/>
    </source>
</evidence>
<feature type="region of interest" description="Disordered" evidence="13">
    <location>
        <begin position="559"/>
        <end position="582"/>
    </location>
</feature>
<evidence type="ECO:0000256" key="13">
    <source>
        <dbReference type="SAM" id="MobiDB-lite"/>
    </source>
</evidence>
<feature type="region of interest" description="Disordered" evidence="13">
    <location>
        <begin position="1"/>
        <end position="41"/>
    </location>
</feature>
<evidence type="ECO:0000256" key="6">
    <source>
        <dbReference type="ARBA" id="ARBA00023069"/>
    </source>
</evidence>
<gene>
    <name evidence="14" type="ORF">BLNAU_9007</name>
</gene>
<feature type="compositionally biased region" description="Polar residues" evidence="13">
    <location>
        <begin position="559"/>
        <end position="575"/>
    </location>
</feature>
<dbReference type="PANTHER" id="PTHR12442:SF12">
    <property type="entry name" value="DYNEIN AXONEMAL INTERMEDIATE CHAIN 4"/>
    <property type="match status" value="1"/>
</dbReference>
<sequence>MYDDRQSIASGRDSASHGTTGSASRRTRPTKKGSVRTHTKQMDMHMPELGIVGSMTIYPAFPVGTSGQPPQSLSEISADQLVTSDDVFLGHGSGKKSVKSKGTKQSVKPSSGVSGMSSSKYSGISALRLPGLTDSSAHLSTATMSFGDNEGSESDSISIAASQAFGDDEIQTKERQIVNIPVSYDDEPTPVTEQELNRQFVITLQETESFDLFSINRVSLPANSGPRGEQNVNAPEMLLTSEKISQVRERNEEYLQKMKQMTSELRSDRGMVTMNNTFKHDSTRPNFSFTAALHRRLVQDRAEQSKEEEMNDLDPSERKKKLSADLAKLYSFVDGVKEEKGTQASDHIIFDAYKEDSALEEKKKKERELFEAAEQAEEDDNKSVSSTNTSVAPTEANTKRGDGDDGKKDEALETSSIASGMSFRSGVYPEDDTKSIGFGQTKDLESTAGHSRATSNHEQGEGTVGNEDGKKDGKSVGKQLNRTLRDPNELSWNMLKRYPKLPGILGVIESIVLETVYEQEIEIFRGVQKIPYRDGCEKSATIHNLWKWEVPHTLVRSLGPSQQPSSLIESSTSKVKSGDKSGGLMEGILGALSGEKEKGMEGMSALKLLGDVEEEEDTACPITTLYSVQKLSVNTFNNDIVAAAYSPNLNLIQSVMASNESSSGMVGEKNGQSQLTPSLLQQLPQGLILIWSLKNLKYPILSYTSLPSTPLSLLFSPAHPSILAASFNDGSIAIYDIRSKQSFCSFLTYSPGCSSVSLLTTTPESREGVGIGKKTTVSVTDGHTDGVPELICTSSLSKVGEGGKRKESGENFISIGLDGRVLEWQPKKGMERVELMKLKRINPKTHQTYMNSLLSRQAAGTCIDFSPADPSIYIVGTEDGNIHKCSRSYADYVETYYGHMGAVTKVRWNPFDSDYFVSCGIDSTIRLWHHDHPTGGPILMFSSPAVADAKPNDIVWSTTTSTVFAVAHNDGSIAIWDIAKSVVDPIASTPSDPERAFTSIEFHPSDPNVLFAGDGGGAICVFKLGNIHELRPSKRIPQSQMGEHFRSSLRVQITGGDIFDSTPLAYTPLVSLFSEKSDEMNLDDDND</sequence>
<comment type="subcellular location">
    <subcellularLocation>
        <location evidence="1">Cytoplasm</location>
        <location evidence="1">Cytoskeleton</location>
        <location evidence="1">Flagellum axoneme</location>
    </subcellularLocation>
    <subcellularLocation>
        <location evidence="9">Dynein axonemal particle</location>
    </subcellularLocation>
</comment>
<feature type="compositionally biased region" description="Basic residues" evidence="13">
    <location>
        <begin position="93"/>
        <end position="102"/>
    </location>
</feature>
<protein>
    <recommendedName>
        <fullName evidence="10">Dynein axonemal intermediate chain 4</fullName>
    </recommendedName>
    <alternativeName>
        <fullName evidence="11">WD repeat-containing protein 78</fullName>
    </alternativeName>
</protein>
<dbReference type="InterPro" id="IPR001680">
    <property type="entry name" value="WD40_rpt"/>
</dbReference>
<dbReference type="Gene3D" id="2.130.10.10">
    <property type="entry name" value="YVTN repeat-like/Quinoprotein amine dehydrogenase"/>
    <property type="match status" value="2"/>
</dbReference>
<organism evidence="14 15">
    <name type="scientific">Blattamonas nauphoetae</name>
    <dbReference type="NCBI Taxonomy" id="2049346"/>
    <lineage>
        <taxon>Eukaryota</taxon>
        <taxon>Metamonada</taxon>
        <taxon>Preaxostyla</taxon>
        <taxon>Oxymonadida</taxon>
        <taxon>Blattamonas</taxon>
    </lineage>
</organism>
<feature type="compositionally biased region" description="Basic residues" evidence="13">
    <location>
        <begin position="25"/>
        <end position="39"/>
    </location>
</feature>
<reference evidence="14 15" key="1">
    <citation type="journal article" date="2022" name="bioRxiv">
        <title>Genomics of Preaxostyla Flagellates Illuminates Evolutionary Transitions and the Path Towards Mitochondrial Loss.</title>
        <authorList>
            <person name="Novak L.V.F."/>
            <person name="Treitli S.C."/>
            <person name="Pyrih J."/>
            <person name="Halakuc P."/>
            <person name="Pipaliya S.V."/>
            <person name="Vacek V."/>
            <person name="Brzon O."/>
            <person name="Soukal P."/>
            <person name="Eme L."/>
            <person name="Dacks J.B."/>
            <person name="Karnkowska A."/>
            <person name="Elias M."/>
            <person name="Hampl V."/>
        </authorList>
    </citation>
    <scope>NUCLEOTIDE SEQUENCE [LARGE SCALE GENOMIC DNA]</scope>
    <source>
        <strain evidence="14">NAU3</strain>
        <tissue evidence="14">Gut</tissue>
    </source>
</reference>
<dbReference type="SMART" id="SM00320">
    <property type="entry name" value="WD40"/>
    <property type="match status" value="6"/>
</dbReference>
<keyword evidence="6" id="KW-0969">Cilium</keyword>
<keyword evidence="8" id="KW-0966">Cell projection</keyword>
<evidence type="ECO:0000256" key="12">
    <source>
        <dbReference type="PROSITE-ProRule" id="PRU00221"/>
    </source>
</evidence>
<dbReference type="Proteomes" id="UP001281761">
    <property type="component" value="Unassembled WGS sequence"/>
</dbReference>
<feature type="region of interest" description="Disordered" evidence="13">
    <location>
        <begin position="371"/>
        <end position="482"/>
    </location>
</feature>
<feature type="repeat" description="WD" evidence="12">
    <location>
        <begin position="896"/>
        <end position="928"/>
    </location>
</feature>
<evidence type="ECO:0000256" key="10">
    <source>
        <dbReference type="ARBA" id="ARBA00040002"/>
    </source>
</evidence>
<evidence type="ECO:0000256" key="4">
    <source>
        <dbReference type="ARBA" id="ARBA00022737"/>
    </source>
</evidence>
<dbReference type="InterPro" id="IPR015943">
    <property type="entry name" value="WD40/YVTN_repeat-like_dom_sf"/>
</dbReference>
<feature type="region of interest" description="Disordered" evidence="13">
    <location>
        <begin position="88"/>
        <end position="119"/>
    </location>
</feature>
<dbReference type="PANTHER" id="PTHR12442">
    <property type="entry name" value="DYNEIN INTERMEDIATE CHAIN"/>
    <property type="match status" value="1"/>
</dbReference>
<name>A0ABQ9XX34_9EUKA</name>
<dbReference type="PROSITE" id="PS50082">
    <property type="entry name" value="WD_REPEATS_2"/>
    <property type="match status" value="1"/>
</dbReference>
<evidence type="ECO:0000256" key="9">
    <source>
        <dbReference type="ARBA" id="ARBA00024190"/>
    </source>
</evidence>
<keyword evidence="7" id="KW-0206">Cytoskeleton</keyword>
<dbReference type="PROSITE" id="PS50294">
    <property type="entry name" value="WD_REPEATS_REGION"/>
    <property type="match status" value="1"/>
</dbReference>
<evidence type="ECO:0000256" key="2">
    <source>
        <dbReference type="ARBA" id="ARBA00022490"/>
    </source>
</evidence>
<dbReference type="InterPro" id="IPR050687">
    <property type="entry name" value="Dynein_IC"/>
</dbReference>
<evidence type="ECO:0000256" key="1">
    <source>
        <dbReference type="ARBA" id="ARBA00004611"/>
    </source>
</evidence>
<evidence type="ECO:0000313" key="15">
    <source>
        <dbReference type="Proteomes" id="UP001281761"/>
    </source>
</evidence>
<feature type="region of interest" description="Disordered" evidence="13">
    <location>
        <begin position="299"/>
        <end position="320"/>
    </location>
</feature>
<keyword evidence="5" id="KW-0282">Flagellum</keyword>
<accession>A0ABQ9XX34</accession>
<feature type="compositionally biased region" description="Basic and acidic residues" evidence="13">
    <location>
        <begin position="299"/>
        <end position="308"/>
    </location>
</feature>
<dbReference type="Pfam" id="PF00400">
    <property type="entry name" value="WD40"/>
    <property type="match status" value="1"/>
</dbReference>
<feature type="compositionally biased region" description="Low complexity" evidence="13">
    <location>
        <begin position="103"/>
        <end position="119"/>
    </location>
</feature>
<evidence type="ECO:0000256" key="11">
    <source>
        <dbReference type="ARBA" id="ARBA00041557"/>
    </source>
</evidence>
<feature type="compositionally biased region" description="Polar residues" evidence="13">
    <location>
        <begin position="448"/>
        <end position="457"/>
    </location>
</feature>
<feature type="compositionally biased region" description="Basic and acidic residues" evidence="13">
    <location>
        <begin position="397"/>
        <end position="411"/>
    </location>
</feature>
<dbReference type="InterPro" id="IPR036322">
    <property type="entry name" value="WD40_repeat_dom_sf"/>
</dbReference>
<keyword evidence="3 12" id="KW-0853">WD repeat</keyword>
<evidence type="ECO:0000313" key="14">
    <source>
        <dbReference type="EMBL" id="KAK2956031.1"/>
    </source>
</evidence>
<evidence type="ECO:0000256" key="7">
    <source>
        <dbReference type="ARBA" id="ARBA00023212"/>
    </source>
</evidence>
<evidence type="ECO:0000256" key="3">
    <source>
        <dbReference type="ARBA" id="ARBA00022574"/>
    </source>
</evidence>
<dbReference type="SUPFAM" id="SSF50978">
    <property type="entry name" value="WD40 repeat-like"/>
    <property type="match status" value="1"/>
</dbReference>
<evidence type="ECO:0000256" key="8">
    <source>
        <dbReference type="ARBA" id="ARBA00023273"/>
    </source>
</evidence>
<proteinExistence type="predicted"/>
<feature type="compositionally biased region" description="Polar residues" evidence="13">
    <location>
        <begin position="383"/>
        <end position="396"/>
    </location>
</feature>
<keyword evidence="4" id="KW-0677">Repeat</keyword>
<comment type="caution">
    <text evidence="14">The sequence shown here is derived from an EMBL/GenBank/DDBJ whole genome shotgun (WGS) entry which is preliminary data.</text>
</comment>
<dbReference type="EMBL" id="JARBJD010000060">
    <property type="protein sequence ID" value="KAK2956031.1"/>
    <property type="molecule type" value="Genomic_DNA"/>
</dbReference>
<keyword evidence="15" id="KW-1185">Reference proteome</keyword>
<keyword evidence="2" id="KW-0963">Cytoplasm</keyword>